<feature type="transmembrane region" description="Helical" evidence="14">
    <location>
        <begin position="97"/>
        <end position="124"/>
    </location>
</feature>
<evidence type="ECO:0000313" key="15">
    <source>
        <dbReference type="EMBL" id="KIE48260.1"/>
    </source>
</evidence>
<comment type="subunit">
    <text evidence="14">Forms an energy-coupling factor (ECF) transporter complex composed of an ATP-binding protein (A component, CbiO), a transmembrane protein (T component, CbiQ) and 2 possible substrate-capture proteins (S components, CbiM and CbiN) of unknown stoichimetry.</text>
</comment>
<dbReference type="Gene3D" id="1.10.1760.20">
    <property type="match status" value="1"/>
</dbReference>
<keyword evidence="5 14" id="KW-1003">Cell membrane</keyword>
<feature type="transmembrane region" description="Helical" evidence="14">
    <location>
        <begin position="197"/>
        <end position="220"/>
    </location>
</feature>
<dbReference type="InterPro" id="IPR002751">
    <property type="entry name" value="CbiM/NikMN"/>
</dbReference>
<dbReference type="PANTHER" id="PTHR43627:SF1">
    <property type="entry name" value="COBALT TRANSPORT PROTEIN CBIM"/>
    <property type="match status" value="1"/>
</dbReference>
<keyword evidence="8" id="KW-0732">Signal</keyword>
<feature type="transmembrane region" description="Helical" evidence="14">
    <location>
        <begin position="66"/>
        <end position="85"/>
    </location>
</feature>
<dbReference type="GO" id="GO:0009236">
    <property type="term" value="P:cobalamin biosynthetic process"/>
    <property type="evidence" value="ECO:0007669"/>
    <property type="project" value="UniProtKB-UniRule"/>
</dbReference>
<keyword evidence="3 14" id="KW-0171">Cobalt transport</keyword>
<keyword evidence="12 14" id="KW-0170">Cobalt</keyword>
<keyword evidence="10 14" id="KW-0406">Ion transport</keyword>
<feature type="transmembrane region" description="Helical" evidence="14">
    <location>
        <begin position="162"/>
        <end position="185"/>
    </location>
</feature>
<dbReference type="HAMAP" id="MF_01462">
    <property type="entry name" value="CbiM"/>
    <property type="match status" value="1"/>
</dbReference>
<evidence type="ECO:0000256" key="3">
    <source>
        <dbReference type="ARBA" id="ARBA00022426"/>
    </source>
</evidence>
<gene>
    <name evidence="14 15" type="primary">cbiM</name>
    <name evidence="15" type="ORF">U732_4076</name>
</gene>
<dbReference type="FunFam" id="1.10.1760.20:FF:000001">
    <property type="entry name" value="Cobalt transport protein CbiM"/>
    <property type="match status" value="1"/>
</dbReference>
<comment type="subcellular location">
    <subcellularLocation>
        <location evidence="1">Cell inner membrane</location>
        <topology evidence="1">Multi-pass membrane protein</topology>
    </subcellularLocation>
    <subcellularLocation>
        <location evidence="14">Cell membrane</location>
        <topology evidence="14">Multi-pass membrane protein</topology>
    </subcellularLocation>
</comment>
<evidence type="ECO:0000256" key="10">
    <source>
        <dbReference type="ARBA" id="ARBA00023065"/>
    </source>
</evidence>
<keyword evidence="11 14" id="KW-0472">Membrane</keyword>
<dbReference type="NCBIfam" id="NF006184">
    <property type="entry name" value="PRK08319.1"/>
    <property type="match status" value="1"/>
</dbReference>
<dbReference type="Pfam" id="PF01891">
    <property type="entry name" value="CbiM"/>
    <property type="match status" value="1"/>
</dbReference>
<evidence type="ECO:0000256" key="4">
    <source>
        <dbReference type="ARBA" id="ARBA00022448"/>
    </source>
</evidence>
<dbReference type="GO" id="GO:0043190">
    <property type="term" value="C:ATP-binding cassette (ABC) transporter complex"/>
    <property type="evidence" value="ECO:0007669"/>
    <property type="project" value="InterPro"/>
</dbReference>
<dbReference type="PANTHER" id="PTHR43627">
    <property type="match status" value="1"/>
</dbReference>
<dbReference type="NCBIfam" id="TIGR00123">
    <property type="entry name" value="cbiM"/>
    <property type="match status" value="1"/>
</dbReference>
<evidence type="ECO:0000313" key="16">
    <source>
        <dbReference type="Proteomes" id="UP000031366"/>
    </source>
</evidence>
<evidence type="ECO:0000256" key="11">
    <source>
        <dbReference type="ARBA" id="ARBA00023136"/>
    </source>
</evidence>
<evidence type="ECO:0000256" key="13">
    <source>
        <dbReference type="ARBA" id="ARBA00060918"/>
    </source>
</evidence>
<dbReference type="UniPathway" id="UPA00148"/>
<dbReference type="RefSeq" id="WP_039630149.1">
    <property type="nucleotide sequence ID" value="NZ_AYSO01000011.1"/>
</dbReference>
<reference evidence="15 16" key="1">
    <citation type="journal article" date="2015" name="Infect. Genet. Evol.">
        <title>Genomic sequences of six botulinum neurotoxin-producing strains representing three clostridial species illustrate the mobility and diversity of botulinum neurotoxin genes.</title>
        <authorList>
            <person name="Smith T.J."/>
            <person name="Hill K.K."/>
            <person name="Xie G."/>
            <person name="Foley B.T."/>
            <person name="Williamson C.H."/>
            <person name="Foster J.T."/>
            <person name="Johnson S.L."/>
            <person name="Chertkov O."/>
            <person name="Teshima H."/>
            <person name="Gibbons H.S."/>
            <person name="Johnsky L.A."/>
            <person name="Karavis M.A."/>
            <person name="Smith L.A."/>
        </authorList>
    </citation>
    <scope>NUCLEOTIDE SEQUENCE [LARGE SCALE GENOMIC DNA]</scope>
    <source>
        <strain evidence="15 16">CDC 2741</strain>
    </source>
</reference>
<organism evidence="15 16">
    <name type="scientific">Clostridium argentinense CDC 2741</name>
    <dbReference type="NCBI Taxonomy" id="1418104"/>
    <lineage>
        <taxon>Bacteria</taxon>
        <taxon>Bacillati</taxon>
        <taxon>Bacillota</taxon>
        <taxon>Clostridia</taxon>
        <taxon>Eubacteriales</taxon>
        <taxon>Clostridiaceae</taxon>
        <taxon>Clostridium</taxon>
    </lineage>
</organism>
<keyword evidence="9 14" id="KW-1133">Transmembrane helix</keyword>
<keyword evidence="6 14" id="KW-0169">Cobalamin biosynthesis</keyword>
<comment type="pathway">
    <text evidence="2 14">Cofactor biosynthesis; adenosylcobalamin biosynthesis.</text>
</comment>
<dbReference type="STRING" id="29341.RSJ17_10205"/>
<comment type="similarity">
    <text evidence="13 14">Belongs to the CbiM family.</text>
</comment>
<dbReference type="InterPro" id="IPR018024">
    <property type="entry name" value="CbiM"/>
</dbReference>
<evidence type="ECO:0000256" key="5">
    <source>
        <dbReference type="ARBA" id="ARBA00022475"/>
    </source>
</evidence>
<keyword evidence="4 14" id="KW-0813">Transport</keyword>
<evidence type="ECO:0000256" key="14">
    <source>
        <dbReference type="HAMAP-Rule" id="MF_01462"/>
    </source>
</evidence>
<dbReference type="AlphaFoldDB" id="A0A0C1UM05"/>
<evidence type="ECO:0000256" key="1">
    <source>
        <dbReference type="ARBA" id="ARBA00004429"/>
    </source>
</evidence>
<name>A0A0C1UM05_9CLOT</name>
<evidence type="ECO:0000256" key="6">
    <source>
        <dbReference type="ARBA" id="ARBA00022573"/>
    </source>
</evidence>
<protein>
    <recommendedName>
        <fullName evidence="14">Cobalt transport protein CbiM</fullName>
    </recommendedName>
    <alternativeName>
        <fullName evidence="14">Energy-coupling factor transporter probable substrate-capture protein CbiM</fullName>
        <shortName evidence="14">ECF transporter S component CbiM</shortName>
    </alternativeName>
</protein>
<evidence type="ECO:0000256" key="8">
    <source>
        <dbReference type="ARBA" id="ARBA00022729"/>
    </source>
</evidence>
<feature type="transmembrane region" description="Helical" evidence="14">
    <location>
        <begin position="131"/>
        <end position="150"/>
    </location>
</feature>
<comment type="function">
    <text evidence="14">Part of the energy-coupling factor (ECF) transporter complex CbiMNOQ involved in cobalt import.</text>
</comment>
<evidence type="ECO:0000256" key="2">
    <source>
        <dbReference type="ARBA" id="ARBA00004953"/>
    </source>
</evidence>
<proteinExistence type="inferred from homology"/>
<evidence type="ECO:0000256" key="9">
    <source>
        <dbReference type="ARBA" id="ARBA00022989"/>
    </source>
</evidence>
<accession>A0A0C1UM05</accession>
<evidence type="ECO:0000256" key="12">
    <source>
        <dbReference type="ARBA" id="ARBA00023285"/>
    </source>
</evidence>
<dbReference type="OrthoDB" id="9809846at2"/>
<dbReference type="GO" id="GO:0015087">
    <property type="term" value="F:cobalt ion transmembrane transporter activity"/>
    <property type="evidence" value="ECO:0007669"/>
    <property type="project" value="UniProtKB-UniRule"/>
</dbReference>
<dbReference type="Proteomes" id="UP000031366">
    <property type="component" value="Unassembled WGS sequence"/>
</dbReference>
<keyword evidence="7 14" id="KW-0812">Transmembrane</keyword>
<dbReference type="EMBL" id="AYSO01000011">
    <property type="protein sequence ID" value="KIE48260.1"/>
    <property type="molecule type" value="Genomic_DNA"/>
</dbReference>
<keyword evidence="16" id="KW-1185">Reference proteome</keyword>
<feature type="transmembrane region" description="Helical" evidence="14">
    <location>
        <begin position="33"/>
        <end position="54"/>
    </location>
</feature>
<evidence type="ECO:0000256" key="7">
    <source>
        <dbReference type="ARBA" id="ARBA00022692"/>
    </source>
</evidence>
<comment type="caution">
    <text evidence="15">The sequence shown here is derived from an EMBL/GenBank/DDBJ whole genome shotgun (WGS) entry which is preliminary data.</text>
</comment>
<sequence>MKKRNILLFGLILSIVMPYSAFAMHIAEGFLSPFWCIVYFALSAPFFFLGVRAINKRTYNNKDLKMLLALTAAFCFVLSALKLPSVSGSSSHATGTALGAILFGPFAMTVIASLVLLFQALLLAHGGLTTLGANVFSMGIVGPIVAFLTYKLLKNKNKKIAIFLAAVLGDLSTYVITSVQMGLAHSGGNFINAFTKFISIFAITQLPLAIIEGIITVLIFEFIEKNSKNELLALEEMV</sequence>